<dbReference type="Ensembl" id="ENSACUT00000018483.1">
    <property type="protein sequence ID" value="ENSACUP00000017326.1"/>
    <property type="gene ID" value="ENSACUG00000011638.1"/>
</dbReference>
<organism evidence="1 2">
    <name type="scientific">Athene cunicularia</name>
    <name type="common">Burrowing owl</name>
    <name type="synonym">Speotyto cunicularia</name>
    <dbReference type="NCBI Taxonomy" id="194338"/>
    <lineage>
        <taxon>Eukaryota</taxon>
        <taxon>Metazoa</taxon>
        <taxon>Chordata</taxon>
        <taxon>Craniata</taxon>
        <taxon>Vertebrata</taxon>
        <taxon>Euteleostomi</taxon>
        <taxon>Archelosauria</taxon>
        <taxon>Archosauria</taxon>
        <taxon>Dinosauria</taxon>
        <taxon>Saurischia</taxon>
        <taxon>Theropoda</taxon>
        <taxon>Coelurosauria</taxon>
        <taxon>Aves</taxon>
        <taxon>Neognathae</taxon>
        <taxon>Neoaves</taxon>
        <taxon>Telluraves</taxon>
        <taxon>Strigiformes</taxon>
        <taxon>Strigidae</taxon>
        <taxon>Athene</taxon>
    </lineage>
</organism>
<reference evidence="1" key="2">
    <citation type="submission" date="2025-09" db="UniProtKB">
        <authorList>
            <consortium name="Ensembl"/>
        </authorList>
    </citation>
    <scope>IDENTIFICATION</scope>
</reference>
<sequence>MVTCFPLLPGSSHLSWHCAAQRLPGKEAVVCVRSYRFTSLLLHGKDRALAPIGRSDPPSSLEGKPAAKAFGRLQAKSPSLREGAHFNVSS</sequence>
<evidence type="ECO:0000313" key="2">
    <source>
        <dbReference type="Proteomes" id="UP000472269"/>
    </source>
</evidence>
<proteinExistence type="predicted"/>
<keyword evidence="2" id="KW-1185">Reference proteome</keyword>
<reference evidence="1" key="1">
    <citation type="submission" date="2025-08" db="UniProtKB">
        <authorList>
            <consortium name="Ensembl"/>
        </authorList>
    </citation>
    <scope>IDENTIFICATION</scope>
</reference>
<dbReference type="AlphaFoldDB" id="A0A663N0I8"/>
<evidence type="ECO:0000313" key="1">
    <source>
        <dbReference type="Ensembl" id="ENSACUP00000017326.1"/>
    </source>
</evidence>
<name>A0A663N0I8_ATHCN</name>
<dbReference type="Proteomes" id="UP000472269">
    <property type="component" value="Unplaced"/>
</dbReference>
<protein>
    <submittedName>
        <fullName evidence="1">Uncharacterized protein</fullName>
    </submittedName>
</protein>
<accession>A0A663N0I8</accession>